<protein>
    <submittedName>
        <fullName evidence="1">Uncharacterized protein</fullName>
    </submittedName>
</protein>
<gene>
    <name evidence="1" type="ORF">MESS2_p120023</name>
</gene>
<evidence type="ECO:0000313" key="1">
    <source>
        <dbReference type="EMBL" id="CCV09437.1"/>
    </source>
</evidence>
<evidence type="ECO:0000313" key="2">
    <source>
        <dbReference type="Proteomes" id="UP000012062"/>
    </source>
</evidence>
<reference evidence="1 2" key="1">
    <citation type="submission" date="2013-02" db="EMBL/GenBank/DDBJ databases">
        <authorList>
            <person name="Genoscope - CEA"/>
        </authorList>
    </citation>
    <scope>NUCLEOTIDE SEQUENCE [LARGE SCALE GENOMIC DNA]</scope>
    <source>
        <strain evidence="1 2">STM 2683</strain>
    </source>
</reference>
<proteinExistence type="predicted"/>
<keyword evidence="2" id="KW-1185">Reference proteome</keyword>
<accession>M5EZ33</accession>
<name>M5EZ33_9HYPH</name>
<dbReference type="EMBL" id="CAUM01000175">
    <property type="protein sequence ID" value="CCV09437.1"/>
    <property type="molecule type" value="Genomic_DNA"/>
</dbReference>
<dbReference type="AlphaFoldDB" id="M5EZ33"/>
<comment type="caution">
    <text evidence="1">The sequence shown here is derived from an EMBL/GenBank/DDBJ whole genome shotgun (WGS) entry which is preliminary data.</text>
</comment>
<sequence>MITLLVTGVSHGQHGFYTMRQ</sequence>
<dbReference type="Proteomes" id="UP000012062">
    <property type="component" value="Unassembled WGS sequence"/>
</dbReference>
<organism evidence="1 2">
    <name type="scientific">Mesorhizobium metallidurans STM 2683</name>
    <dbReference type="NCBI Taxonomy" id="1297569"/>
    <lineage>
        <taxon>Bacteria</taxon>
        <taxon>Pseudomonadati</taxon>
        <taxon>Pseudomonadota</taxon>
        <taxon>Alphaproteobacteria</taxon>
        <taxon>Hyphomicrobiales</taxon>
        <taxon>Phyllobacteriaceae</taxon>
        <taxon>Mesorhizobium</taxon>
    </lineage>
</organism>